<evidence type="ECO:0000256" key="5">
    <source>
        <dbReference type="ARBA" id="ARBA00023136"/>
    </source>
</evidence>
<evidence type="ECO:0000256" key="4">
    <source>
        <dbReference type="ARBA" id="ARBA00022989"/>
    </source>
</evidence>
<keyword evidence="2" id="KW-1003">Cell membrane</keyword>
<feature type="domain" description="Type II secretion system protein GspF" evidence="7">
    <location>
        <begin position="25"/>
        <end position="139"/>
    </location>
</feature>
<dbReference type="PANTHER" id="PTHR35007">
    <property type="entry name" value="INTEGRAL MEMBRANE PROTEIN-RELATED"/>
    <property type="match status" value="1"/>
</dbReference>
<name>A0A5C8HYC9_9MICO</name>
<dbReference type="OrthoDB" id="3267562at2"/>
<feature type="transmembrane region" description="Helical" evidence="6">
    <location>
        <begin position="128"/>
        <end position="145"/>
    </location>
</feature>
<dbReference type="EMBL" id="VRSX01000003">
    <property type="protein sequence ID" value="TXK11517.1"/>
    <property type="molecule type" value="Genomic_DNA"/>
</dbReference>
<dbReference type="AlphaFoldDB" id="A0A5C8HYC9"/>
<accession>A0A5C8HYC9</accession>
<dbReference type="Pfam" id="PF00482">
    <property type="entry name" value="T2SSF"/>
    <property type="match status" value="1"/>
</dbReference>
<dbReference type="PANTHER" id="PTHR35007:SF4">
    <property type="entry name" value="CONSERVED TRANSMEMBRANE PROTEIN-RELATED"/>
    <property type="match status" value="1"/>
</dbReference>
<dbReference type="RefSeq" id="WP_147051322.1">
    <property type="nucleotide sequence ID" value="NZ_BKAH01000017.1"/>
</dbReference>
<keyword evidence="3 6" id="KW-0812">Transmembrane</keyword>
<evidence type="ECO:0000256" key="6">
    <source>
        <dbReference type="SAM" id="Phobius"/>
    </source>
</evidence>
<evidence type="ECO:0000313" key="9">
    <source>
        <dbReference type="Proteomes" id="UP000321949"/>
    </source>
</evidence>
<organism evidence="8 9">
    <name type="scientific">Microbacterium saccharophilum</name>
    <dbReference type="NCBI Taxonomy" id="1213358"/>
    <lineage>
        <taxon>Bacteria</taxon>
        <taxon>Bacillati</taxon>
        <taxon>Actinomycetota</taxon>
        <taxon>Actinomycetes</taxon>
        <taxon>Micrococcales</taxon>
        <taxon>Microbacteriaceae</taxon>
        <taxon>Microbacterium</taxon>
    </lineage>
</organism>
<dbReference type="Proteomes" id="UP000321949">
    <property type="component" value="Unassembled WGS sequence"/>
</dbReference>
<comment type="caution">
    <text evidence="8">The sequence shown here is derived from an EMBL/GenBank/DDBJ whole genome shotgun (WGS) entry which is preliminary data.</text>
</comment>
<dbReference type="InterPro" id="IPR018076">
    <property type="entry name" value="T2SS_GspF_dom"/>
</dbReference>
<evidence type="ECO:0000256" key="3">
    <source>
        <dbReference type="ARBA" id="ARBA00022692"/>
    </source>
</evidence>
<sequence>MRAAPGRRGRADAGGEGAAAVAETLHRLAVLLQAGVAPGRAWRHLADSGDVDARRVCDAADRGAALADAVAGLGGAWRQAAIAWRVALTVGAPLAQSLRGLADALREAQESRDDVAVALAEPAATARLIAWLPLVAVALALLLGFDVVATVTNPIGIACLVAGVALMVGAHRWSARLVARAQPDPSIAGLDAEVVAIALSGGVSIERALQVVEEAGGGAPTPGTADVLVLSQSAGAPAVELLRAAAASERHRIRTDGRLRAARLGSRLLLPLGVCTLPAFLLLGVAPMLLSVLTATPLTL</sequence>
<evidence type="ECO:0000256" key="2">
    <source>
        <dbReference type="ARBA" id="ARBA00022475"/>
    </source>
</evidence>
<keyword evidence="5 6" id="KW-0472">Membrane</keyword>
<evidence type="ECO:0000259" key="7">
    <source>
        <dbReference type="Pfam" id="PF00482"/>
    </source>
</evidence>
<comment type="subcellular location">
    <subcellularLocation>
        <location evidence="1">Cell membrane</location>
        <topology evidence="1">Multi-pass membrane protein</topology>
    </subcellularLocation>
</comment>
<proteinExistence type="predicted"/>
<feature type="transmembrane region" description="Helical" evidence="6">
    <location>
        <begin position="151"/>
        <end position="170"/>
    </location>
</feature>
<evidence type="ECO:0000256" key="1">
    <source>
        <dbReference type="ARBA" id="ARBA00004651"/>
    </source>
</evidence>
<gene>
    <name evidence="8" type="ORF">FVP74_09315</name>
</gene>
<feature type="transmembrane region" description="Helical" evidence="6">
    <location>
        <begin position="268"/>
        <end position="290"/>
    </location>
</feature>
<evidence type="ECO:0000313" key="8">
    <source>
        <dbReference type="EMBL" id="TXK11517.1"/>
    </source>
</evidence>
<reference evidence="8 9" key="1">
    <citation type="submission" date="2019-08" db="EMBL/GenBank/DDBJ databases">
        <authorList>
            <person name="Dong K."/>
        </authorList>
    </citation>
    <scope>NUCLEOTIDE SEQUENCE [LARGE SCALE GENOMIC DNA]</scope>
    <source>
        <strain evidence="8 9">K-1</strain>
    </source>
</reference>
<dbReference type="GO" id="GO:0005886">
    <property type="term" value="C:plasma membrane"/>
    <property type="evidence" value="ECO:0007669"/>
    <property type="project" value="UniProtKB-SubCell"/>
</dbReference>
<keyword evidence="9" id="KW-1185">Reference proteome</keyword>
<keyword evidence="4 6" id="KW-1133">Transmembrane helix</keyword>
<protein>
    <submittedName>
        <fullName evidence="8">Type II secretion system F family protein</fullName>
    </submittedName>
</protein>